<evidence type="ECO:0000313" key="1">
    <source>
        <dbReference type="EMBL" id="KAK8597126.1"/>
    </source>
</evidence>
<gene>
    <name evidence="1" type="ORF">V6N12_065602</name>
</gene>
<evidence type="ECO:0008006" key="3">
    <source>
        <dbReference type="Google" id="ProtNLM"/>
    </source>
</evidence>
<evidence type="ECO:0000313" key="2">
    <source>
        <dbReference type="Proteomes" id="UP001472677"/>
    </source>
</evidence>
<proteinExistence type="predicted"/>
<keyword evidence="2" id="KW-1185">Reference proteome</keyword>
<accession>A0ABR2G9B1</accession>
<sequence>MGHEFMYLWHKRGSRDRFWKKKKVVTPPLTKRLKTYRVQPPKTSTNTLRQVEGVITGDNREVLDWCAIGWCKSSISNAELARSLQSDGILGLQVMRISGDRVLLIFDDVGVRSKMLASDILSKLFDRVVEWNEEDIAMGCRRVWISIFGVPIHACARETFERLMVFWGTVILVTGETLEL</sequence>
<dbReference type="EMBL" id="JBBPBM010000002">
    <property type="protein sequence ID" value="KAK8597126.1"/>
    <property type="molecule type" value="Genomic_DNA"/>
</dbReference>
<dbReference type="Proteomes" id="UP001472677">
    <property type="component" value="Unassembled WGS sequence"/>
</dbReference>
<comment type="caution">
    <text evidence="1">The sequence shown here is derived from an EMBL/GenBank/DDBJ whole genome shotgun (WGS) entry which is preliminary data.</text>
</comment>
<reference evidence="1 2" key="1">
    <citation type="journal article" date="2024" name="G3 (Bethesda)">
        <title>Genome assembly of Hibiscus sabdariffa L. provides insights into metabolisms of medicinal natural products.</title>
        <authorList>
            <person name="Kim T."/>
        </authorList>
    </citation>
    <scope>NUCLEOTIDE SEQUENCE [LARGE SCALE GENOMIC DNA]</scope>
    <source>
        <strain evidence="1">TK-2024</strain>
        <tissue evidence="1">Old leaves</tissue>
    </source>
</reference>
<organism evidence="1 2">
    <name type="scientific">Hibiscus sabdariffa</name>
    <name type="common">roselle</name>
    <dbReference type="NCBI Taxonomy" id="183260"/>
    <lineage>
        <taxon>Eukaryota</taxon>
        <taxon>Viridiplantae</taxon>
        <taxon>Streptophyta</taxon>
        <taxon>Embryophyta</taxon>
        <taxon>Tracheophyta</taxon>
        <taxon>Spermatophyta</taxon>
        <taxon>Magnoliopsida</taxon>
        <taxon>eudicotyledons</taxon>
        <taxon>Gunneridae</taxon>
        <taxon>Pentapetalae</taxon>
        <taxon>rosids</taxon>
        <taxon>malvids</taxon>
        <taxon>Malvales</taxon>
        <taxon>Malvaceae</taxon>
        <taxon>Malvoideae</taxon>
        <taxon>Hibiscus</taxon>
    </lineage>
</organism>
<protein>
    <recommendedName>
        <fullName evidence="3">DUF4283 domain-containing protein</fullName>
    </recommendedName>
</protein>
<name>A0ABR2G9B1_9ROSI</name>